<comment type="function">
    <text evidence="6">Required for the formation of N(7)-methylguanine at position 46 (m7G46) in tRNA. In the complex, it is required to stabilize and induce conformational changes of the catalytic subunit.</text>
</comment>
<dbReference type="VEuPathDB" id="FungiDB:BCV72DRAFT_301064"/>
<keyword evidence="3 6" id="KW-0819">tRNA processing</keyword>
<dbReference type="OMA" id="CVWDTKD"/>
<dbReference type="InterPro" id="IPR036322">
    <property type="entry name" value="WD40_repeat_dom_sf"/>
</dbReference>
<dbReference type="AlphaFoldDB" id="A0A0A1NIR0"/>
<evidence type="ECO:0000313" key="8">
    <source>
        <dbReference type="EMBL" id="ORE17414.1"/>
    </source>
</evidence>
<dbReference type="PANTHER" id="PTHR16288:SF0">
    <property type="entry name" value="TRNA (GUANINE-N(7)-)-METHYLTRANSFERASE NON-CATALYTIC SUBUNIT WDR4"/>
    <property type="match status" value="1"/>
</dbReference>
<comment type="similarity">
    <text evidence="6">Belongs to the WD repeat TRM82 family.</text>
</comment>
<gene>
    <name evidence="8" type="ORF">BCV71DRAFT_264802</name>
</gene>
<protein>
    <submittedName>
        <fullName evidence="8">WD40 repeat-like protein</fullName>
    </submittedName>
</protein>
<evidence type="ECO:0000256" key="1">
    <source>
        <dbReference type="ARBA" id="ARBA00004123"/>
    </source>
</evidence>
<name>A0A0A1NIR0_RHIZD</name>
<evidence type="ECO:0000256" key="2">
    <source>
        <dbReference type="ARBA" id="ARBA00022574"/>
    </source>
</evidence>
<dbReference type="UniPathway" id="UPA00989"/>
<dbReference type="PROSITE" id="PS50294">
    <property type="entry name" value="WD_REPEATS_REGION"/>
    <property type="match status" value="1"/>
</dbReference>
<evidence type="ECO:0000256" key="6">
    <source>
        <dbReference type="HAMAP-Rule" id="MF_03056"/>
    </source>
</evidence>
<dbReference type="SMART" id="SM00320">
    <property type="entry name" value="WD40"/>
    <property type="match status" value="3"/>
</dbReference>
<dbReference type="PROSITE" id="PS50082">
    <property type="entry name" value="WD_REPEATS_2"/>
    <property type="match status" value="1"/>
</dbReference>
<evidence type="ECO:0000256" key="3">
    <source>
        <dbReference type="ARBA" id="ARBA00022694"/>
    </source>
</evidence>
<dbReference type="InterPro" id="IPR001680">
    <property type="entry name" value="WD40_rpt"/>
</dbReference>
<keyword evidence="5 6" id="KW-0539">Nucleus</keyword>
<accession>A0A0A1NIR0</accession>
<dbReference type="Proteomes" id="UP000242381">
    <property type="component" value="Unassembled WGS sequence"/>
</dbReference>
<keyword evidence="2 6" id="KW-0853">WD repeat</keyword>
<sequence>MSNRFPFTKLAHSPVKPELVLTNGEDYLVLNTSNGEIIKSLSTDKLEKETVHDDFRSINFNKDGSLFAASGENKKICVWDTKDWSLKLSRSAHKRVNALQFDSKATTVVVADKFGDVYCHPMKEEDNEKLNPIVGHVSMVTDMVLTPDDKYVITSDRDEHIRVSRYPNGYNIETFCLGHTDVVTCVDILPWNENLLVSAGGDGTIRVWEYVSGKQIQCLDLKEQIGPYKPVAADANSEDAIVSRLSFDSKDKLLVVGFAKANACIVLEWKEDAFSYKDTLVTRLPILDIAFDLEQKLWVSLDPNNNDNNDLISVFRLKDSKFEAVESNDELVKQVNVTPVTRVKVMPDLYTIFGLRKFLDLPENMDGEEGKGSKKRKTE</sequence>
<dbReference type="GO" id="GO:0005634">
    <property type="term" value="C:nucleus"/>
    <property type="evidence" value="ECO:0007669"/>
    <property type="project" value="UniProtKB-SubCell"/>
</dbReference>
<dbReference type="SUPFAM" id="SSF50978">
    <property type="entry name" value="WD40 repeat-like"/>
    <property type="match status" value="1"/>
</dbReference>
<comment type="pathway">
    <text evidence="6">tRNA modification; N(7)-methylguanine-tRNA biosynthesis.</text>
</comment>
<reference evidence="8 9" key="1">
    <citation type="journal article" date="2016" name="Proc. Natl. Acad. Sci. U.S.A.">
        <title>Lipid metabolic changes in an early divergent fungus govern the establishment of a mutualistic symbiosis with endobacteria.</title>
        <authorList>
            <person name="Lastovetsky O.A."/>
            <person name="Gaspar M.L."/>
            <person name="Mondo S.J."/>
            <person name="LaButti K.M."/>
            <person name="Sandor L."/>
            <person name="Grigoriev I.V."/>
            <person name="Henry S.A."/>
            <person name="Pawlowska T.E."/>
        </authorList>
    </citation>
    <scope>NUCLEOTIDE SEQUENCE [LARGE SCALE GENOMIC DNA]</scope>
    <source>
        <strain evidence="8 9">ATCC 11559</strain>
    </source>
</reference>
<dbReference type="EMBL" id="KV921356">
    <property type="protein sequence ID" value="ORE17414.1"/>
    <property type="molecule type" value="Genomic_DNA"/>
</dbReference>
<proteinExistence type="inferred from homology"/>
<dbReference type="PANTHER" id="PTHR16288">
    <property type="entry name" value="WD40 REPEAT PROTEIN 4"/>
    <property type="match status" value="1"/>
</dbReference>
<dbReference type="Pfam" id="PF00400">
    <property type="entry name" value="WD40"/>
    <property type="match status" value="3"/>
</dbReference>
<comment type="subcellular location">
    <subcellularLocation>
        <location evidence="1 6">Nucleus</location>
    </subcellularLocation>
</comment>
<evidence type="ECO:0000256" key="7">
    <source>
        <dbReference type="PROSITE-ProRule" id="PRU00221"/>
    </source>
</evidence>
<keyword evidence="4 6" id="KW-0677">Repeat</keyword>
<dbReference type="InterPro" id="IPR015943">
    <property type="entry name" value="WD40/YVTN_repeat-like_dom_sf"/>
</dbReference>
<dbReference type="InterPro" id="IPR028884">
    <property type="entry name" value="Trm82"/>
</dbReference>
<organism evidence="8 9">
    <name type="scientific">Rhizopus microsporus</name>
    <dbReference type="NCBI Taxonomy" id="58291"/>
    <lineage>
        <taxon>Eukaryota</taxon>
        <taxon>Fungi</taxon>
        <taxon>Fungi incertae sedis</taxon>
        <taxon>Mucoromycota</taxon>
        <taxon>Mucoromycotina</taxon>
        <taxon>Mucoromycetes</taxon>
        <taxon>Mucorales</taxon>
        <taxon>Mucorineae</taxon>
        <taxon>Rhizopodaceae</taxon>
        <taxon>Rhizopus</taxon>
    </lineage>
</organism>
<evidence type="ECO:0000313" key="9">
    <source>
        <dbReference type="Proteomes" id="UP000242381"/>
    </source>
</evidence>
<dbReference type="GO" id="GO:0043527">
    <property type="term" value="C:tRNA methyltransferase complex"/>
    <property type="evidence" value="ECO:0007669"/>
    <property type="project" value="TreeGrafter"/>
</dbReference>
<dbReference type="HAMAP" id="MF_03056">
    <property type="entry name" value="TRM82"/>
    <property type="match status" value="1"/>
</dbReference>
<dbReference type="GO" id="GO:0106004">
    <property type="term" value="P:tRNA (guanine-N7)-methylation"/>
    <property type="evidence" value="ECO:0007669"/>
    <property type="project" value="UniProtKB-UniRule"/>
</dbReference>
<dbReference type="Gene3D" id="2.130.10.10">
    <property type="entry name" value="YVTN repeat-like/Quinoprotein amine dehydrogenase"/>
    <property type="match status" value="2"/>
</dbReference>
<evidence type="ECO:0000256" key="5">
    <source>
        <dbReference type="ARBA" id="ARBA00023242"/>
    </source>
</evidence>
<evidence type="ECO:0000256" key="4">
    <source>
        <dbReference type="ARBA" id="ARBA00022737"/>
    </source>
</evidence>
<feature type="repeat" description="WD" evidence="7">
    <location>
        <begin position="176"/>
        <end position="218"/>
    </location>
</feature>
<dbReference type="GO" id="GO:0005829">
    <property type="term" value="C:cytosol"/>
    <property type="evidence" value="ECO:0007669"/>
    <property type="project" value="TreeGrafter"/>
</dbReference>